<organism evidence="2 3">
    <name type="scientific">Limulus polyphemus</name>
    <name type="common">Atlantic horseshoe crab</name>
    <dbReference type="NCBI Taxonomy" id="6850"/>
    <lineage>
        <taxon>Eukaryota</taxon>
        <taxon>Metazoa</taxon>
        <taxon>Ecdysozoa</taxon>
        <taxon>Arthropoda</taxon>
        <taxon>Chelicerata</taxon>
        <taxon>Merostomata</taxon>
        <taxon>Xiphosura</taxon>
        <taxon>Limulidae</taxon>
        <taxon>Limulus</taxon>
    </lineage>
</organism>
<evidence type="ECO:0000313" key="3">
    <source>
        <dbReference type="RefSeq" id="XP_013785383.1"/>
    </source>
</evidence>
<dbReference type="PANTHER" id="PTHR13490:SF0">
    <property type="entry name" value="SMALL RIBOSOMAL SUBUNIT PROTEIN MS35"/>
    <property type="match status" value="1"/>
</dbReference>
<dbReference type="InterPro" id="IPR019349">
    <property type="entry name" value="Ribosomal_mS35_mit"/>
</dbReference>
<accession>A0ABM1BN68</accession>
<protein>
    <submittedName>
        <fullName evidence="3">28S ribosomal protein S35, mitochondrial-like</fullName>
    </submittedName>
</protein>
<dbReference type="Proteomes" id="UP000694941">
    <property type="component" value="Unplaced"/>
</dbReference>
<dbReference type="Pfam" id="PF10213">
    <property type="entry name" value="MRP-S28"/>
    <property type="match status" value="1"/>
</dbReference>
<proteinExistence type="predicted"/>
<dbReference type="RefSeq" id="XP_013785383.1">
    <property type="nucleotide sequence ID" value="XM_013929929.2"/>
</dbReference>
<dbReference type="GeneID" id="106469434"/>
<evidence type="ECO:0000259" key="1">
    <source>
        <dbReference type="Pfam" id="PF10213"/>
    </source>
</evidence>
<dbReference type="InterPro" id="IPR039848">
    <property type="entry name" value="Ribosomal_mS35_mt"/>
</dbReference>
<keyword evidence="2" id="KW-1185">Reference proteome</keyword>
<dbReference type="PANTHER" id="PTHR13490">
    <property type="entry name" value="MITOCHONDRIAL 28S RIBOSOMAL PROTEIN S28"/>
    <property type="match status" value="1"/>
</dbReference>
<evidence type="ECO:0000313" key="2">
    <source>
        <dbReference type="Proteomes" id="UP000694941"/>
    </source>
</evidence>
<name>A0ABM1BN68_LIMPO</name>
<feature type="domain" description="Small ribosomal subunit protein mS35 mitochondrial conserved" evidence="1">
    <location>
        <begin position="194"/>
        <end position="263"/>
    </location>
</feature>
<reference evidence="3" key="1">
    <citation type="submission" date="2025-08" db="UniProtKB">
        <authorList>
            <consortium name="RefSeq"/>
        </authorList>
    </citation>
    <scope>IDENTIFICATION</scope>
    <source>
        <tissue evidence="3">Muscle</tissue>
    </source>
</reference>
<gene>
    <name evidence="3" type="primary">LOC106469434</name>
</gene>
<sequence length="356" mass="41167">MSAFTCVLRYPICKVFLLPKRTEKILKYEIFTNVMRISLSKHLSQTTLSSSLEDEEFRKLDLLTKGRQNRKGRQRGGVKTEILPPRYKRMPFDQDWNSVWPTAQSFKPSTVPLPLLQGFVKTGAPPDKYANTELMKIPNFLHLTPPTIEKHCAALKKFCTPWPKQLKTDEICDKEFPVEIITNDYCHAGPSIRDSRARIVTLKVKLSVLPLDYHAKDKLLRLVADRYDPTNDVLSITVDRCPLRKQNYDYACYLLTALFYESWKVEPWESEKTEADMEKYFWNGSRSQKAIVSTFRWMQGTVPYEVSETDILAQKVAEHYGEAVSSIYNNGESSETLQHYKDAACQLLNITQEKMS</sequence>